<accession>A0A1X1ZXI0</accession>
<proteinExistence type="predicted"/>
<dbReference type="Pfam" id="PF17940">
    <property type="entry name" value="TetR_C_31"/>
    <property type="match status" value="1"/>
</dbReference>
<dbReference type="GO" id="GO:0003677">
    <property type="term" value="F:DNA binding"/>
    <property type="evidence" value="ECO:0007669"/>
    <property type="project" value="UniProtKB-UniRule"/>
</dbReference>
<dbReference type="InterPro" id="IPR001647">
    <property type="entry name" value="HTH_TetR"/>
</dbReference>
<dbReference type="Pfam" id="PF00440">
    <property type="entry name" value="TetR_N"/>
    <property type="match status" value="1"/>
</dbReference>
<dbReference type="STRING" id="153971.AWC19_26915"/>
<dbReference type="EMBL" id="LQPJ01000059">
    <property type="protein sequence ID" value="ORW28578.1"/>
    <property type="molecule type" value="Genomic_DNA"/>
</dbReference>
<feature type="DNA-binding region" description="H-T-H motif" evidence="2">
    <location>
        <begin position="18"/>
        <end position="37"/>
    </location>
</feature>
<evidence type="ECO:0000256" key="1">
    <source>
        <dbReference type="ARBA" id="ARBA00023125"/>
    </source>
</evidence>
<dbReference type="PROSITE" id="PS50977">
    <property type="entry name" value="HTH_TETR_2"/>
    <property type="match status" value="1"/>
</dbReference>
<sequence>MLRSAAAVLRRRGFDAVTSRSVAEEGGLPEQTVRAYYPSRDDLRAAGLKFMLNGWIEQANDFIKRLPTTLDLKETARLITEVATVHAADDEYLTRATISGVYERYLQAGKHAELTSLIAAYNEVLSQLVGHVLARNGRRASPQVCRAVLAVADGTVIYGLAAGENPVPRAIQMLEFAIPQLCASQGDHQTR</sequence>
<comment type="caution">
    <text evidence="4">The sequence shown here is derived from an EMBL/GenBank/DDBJ whole genome shotgun (WGS) entry which is preliminary data.</text>
</comment>
<evidence type="ECO:0000313" key="5">
    <source>
        <dbReference type="Proteomes" id="UP000193529"/>
    </source>
</evidence>
<dbReference type="SUPFAM" id="SSF46689">
    <property type="entry name" value="Homeodomain-like"/>
    <property type="match status" value="1"/>
</dbReference>
<dbReference type="InterPro" id="IPR041583">
    <property type="entry name" value="TetR_C_31"/>
</dbReference>
<evidence type="ECO:0000313" key="4">
    <source>
        <dbReference type="EMBL" id="ORW28578.1"/>
    </source>
</evidence>
<dbReference type="Gene3D" id="1.10.357.10">
    <property type="entry name" value="Tetracycline Repressor, domain 2"/>
    <property type="match status" value="1"/>
</dbReference>
<dbReference type="AlphaFoldDB" id="A0A1X1ZXI0"/>
<dbReference type="Proteomes" id="UP000193529">
    <property type="component" value="Unassembled WGS sequence"/>
</dbReference>
<dbReference type="InterPro" id="IPR009057">
    <property type="entry name" value="Homeodomain-like_sf"/>
</dbReference>
<keyword evidence="5" id="KW-1185">Reference proteome</keyword>
<evidence type="ECO:0000259" key="3">
    <source>
        <dbReference type="PROSITE" id="PS50977"/>
    </source>
</evidence>
<protein>
    <recommendedName>
        <fullName evidence="3">HTH tetR-type domain-containing protein</fullName>
    </recommendedName>
</protein>
<name>A0A1X1ZXI0_9MYCO</name>
<reference evidence="4 5" key="1">
    <citation type="submission" date="2016-01" db="EMBL/GenBank/DDBJ databases">
        <title>The new phylogeny of the genus Mycobacterium.</title>
        <authorList>
            <person name="Tarcisio F."/>
            <person name="Conor M."/>
            <person name="Antonella G."/>
            <person name="Elisabetta G."/>
            <person name="Giulia F.S."/>
            <person name="Sara T."/>
            <person name="Anna F."/>
            <person name="Clotilde B."/>
            <person name="Roberto B."/>
            <person name="Veronica D.S."/>
            <person name="Fabio R."/>
            <person name="Monica P."/>
            <person name="Olivier J."/>
            <person name="Enrico T."/>
            <person name="Nicola S."/>
        </authorList>
    </citation>
    <scope>NUCLEOTIDE SEQUENCE [LARGE SCALE GENOMIC DNA]</scope>
    <source>
        <strain evidence="4 5">DSM 44572</strain>
    </source>
</reference>
<feature type="domain" description="HTH tetR-type" evidence="3">
    <location>
        <begin position="1"/>
        <end position="55"/>
    </location>
</feature>
<gene>
    <name evidence="4" type="ORF">AWC19_26915</name>
</gene>
<evidence type="ECO:0000256" key="2">
    <source>
        <dbReference type="PROSITE-ProRule" id="PRU00335"/>
    </source>
</evidence>
<organism evidence="4 5">
    <name type="scientific">Mycobacterium palustre</name>
    <dbReference type="NCBI Taxonomy" id="153971"/>
    <lineage>
        <taxon>Bacteria</taxon>
        <taxon>Bacillati</taxon>
        <taxon>Actinomycetota</taxon>
        <taxon>Actinomycetes</taxon>
        <taxon>Mycobacteriales</taxon>
        <taxon>Mycobacteriaceae</taxon>
        <taxon>Mycobacterium</taxon>
        <taxon>Mycobacterium simiae complex</taxon>
    </lineage>
</organism>
<keyword evidence="1 2" id="KW-0238">DNA-binding</keyword>